<feature type="binding site" evidence="10">
    <location>
        <begin position="277"/>
        <end position="280"/>
    </location>
    <ligand>
        <name>GTP</name>
        <dbReference type="ChEBI" id="CHEBI:37565"/>
    </ligand>
</feature>
<dbReference type="FunFam" id="3.40.50.300:FF:000494">
    <property type="entry name" value="tRNA modification GTPase MnmE"/>
    <property type="match status" value="1"/>
</dbReference>
<feature type="binding site" evidence="10">
    <location>
        <position position="461"/>
    </location>
    <ligand>
        <name>(6S)-5-formyl-5,6,7,8-tetrahydrofolate</name>
        <dbReference type="ChEBI" id="CHEBI:57457"/>
    </ligand>
</feature>
<dbReference type="GO" id="GO:0003924">
    <property type="term" value="F:GTPase activity"/>
    <property type="evidence" value="ECO:0007669"/>
    <property type="project" value="UniProtKB-UniRule"/>
</dbReference>
<dbReference type="InterPro" id="IPR031168">
    <property type="entry name" value="G_TrmE"/>
</dbReference>
<sequence>MNLEDTIAAIATPLGQSGIGIVRVSGGKAFPIAKKIFRPPAGKKINWSSSFKIHYGWIVDPKTERKVDEVLLTLMRAPRTYTREDIVEINCHGGPVPLRKTLELVLRYGARLAEPGEFTKRAFLRGRIDLIQAESVLSIIQARTEKSLEVALNSLEGKLSQKISLLKEKMVDLLSYLEAEIDFSSEDLEFLSATDKKRQLEDLLKETARLLENAKTGQIYQEGIKAAIVGKPNVGKSSLLNTLLQRERAIVSYLPGTTRDTIEEMLNIKGFPLWIIDTAGIKKTRNAVEKEGIARTRSKIKEADLILLLIDGSCPLSEEDRSIFKEVKEKEGLIAINKVDLPQKVEKEEISSFFPDREIIEISATKEINIDLLKEKIANFILKKAAPSSDDLLVMNLRQKKALEEAKKSLARALEGADQGLSEELIAFELREGIKHLGEITGEVVADEILDRIFSRFCIGK</sequence>
<evidence type="ECO:0000256" key="5">
    <source>
        <dbReference type="ARBA" id="ARBA00022741"/>
    </source>
</evidence>
<proteinExistence type="inferred from homology"/>
<keyword evidence="4 10" id="KW-0479">Metal-binding</keyword>
<dbReference type="PANTHER" id="PTHR42714">
    <property type="entry name" value="TRNA MODIFICATION GTPASE GTPBP3"/>
    <property type="match status" value="1"/>
</dbReference>
<accession>A0A497E1U3</accession>
<dbReference type="InterPro" id="IPR027266">
    <property type="entry name" value="TrmE/GcvT-like"/>
</dbReference>
<dbReference type="GO" id="GO:0046872">
    <property type="term" value="F:metal ion binding"/>
    <property type="evidence" value="ECO:0007669"/>
    <property type="project" value="UniProtKB-KW"/>
</dbReference>
<gene>
    <name evidence="10" type="primary">mnmE</name>
    <name evidence="10" type="synonym">trmE</name>
    <name evidence="13" type="ORF">DRJ00_08075</name>
</gene>
<dbReference type="NCBIfam" id="TIGR00450">
    <property type="entry name" value="mnmE_trmE_thdF"/>
    <property type="match status" value="1"/>
</dbReference>
<dbReference type="Pfam" id="PF10396">
    <property type="entry name" value="TrmE_N"/>
    <property type="match status" value="1"/>
</dbReference>
<keyword evidence="5 10" id="KW-0547">Nucleotide-binding</keyword>
<feature type="domain" description="TrmE-type G" evidence="12">
    <location>
        <begin position="223"/>
        <end position="382"/>
    </location>
</feature>
<evidence type="ECO:0000256" key="4">
    <source>
        <dbReference type="ARBA" id="ARBA00022723"/>
    </source>
</evidence>
<feature type="binding site" evidence="10">
    <location>
        <position position="23"/>
    </location>
    <ligand>
        <name>(6S)-5-formyl-5,6,7,8-tetrahydrofolate</name>
        <dbReference type="ChEBI" id="CHEBI:57457"/>
    </ligand>
</feature>
<evidence type="ECO:0000259" key="12">
    <source>
        <dbReference type="PROSITE" id="PS51709"/>
    </source>
</evidence>
<organism evidence="13 14">
    <name type="scientific">Aerophobetes bacterium</name>
    <dbReference type="NCBI Taxonomy" id="2030807"/>
    <lineage>
        <taxon>Bacteria</taxon>
        <taxon>Candidatus Aerophobota</taxon>
    </lineage>
</organism>
<dbReference type="Pfam" id="PF01926">
    <property type="entry name" value="MMR_HSR1"/>
    <property type="match status" value="1"/>
</dbReference>
<dbReference type="AlphaFoldDB" id="A0A497E1U3"/>
<keyword evidence="8 10" id="KW-0630">Potassium</keyword>
<feature type="binding site" evidence="10">
    <location>
        <position position="258"/>
    </location>
    <ligand>
        <name>Mg(2+)</name>
        <dbReference type="ChEBI" id="CHEBI:18420"/>
    </ligand>
</feature>
<feature type="binding site" evidence="10">
    <location>
        <position position="237"/>
    </location>
    <ligand>
        <name>Mg(2+)</name>
        <dbReference type="ChEBI" id="CHEBI:18420"/>
    </ligand>
</feature>
<comment type="function">
    <text evidence="10">Exhibits a very high intrinsic GTPase hydrolysis rate. Involved in the addition of a carboxymethylaminomethyl (cmnm) group at the wobble position (U34) of certain tRNAs, forming tRNA-cmnm(5)s(2)U34.</text>
</comment>
<protein>
    <recommendedName>
        <fullName evidence="10">tRNA modification GTPase MnmE</fullName>
        <ecNumber evidence="10">3.6.-.-</ecNumber>
    </recommendedName>
</protein>
<dbReference type="CDD" id="cd04164">
    <property type="entry name" value="trmE"/>
    <property type="match status" value="1"/>
</dbReference>
<dbReference type="GO" id="GO:0002098">
    <property type="term" value="P:tRNA wobble uridine modification"/>
    <property type="evidence" value="ECO:0007669"/>
    <property type="project" value="TreeGrafter"/>
</dbReference>
<feature type="binding site" evidence="10">
    <location>
        <position position="257"/>
    </location>
    <ligand>
        <name>K(+)</name>
        <dbReference type="ChEBI" id="CHEBI:29103"/>
    </ligand>
</feature>
<dbReference type="InterPro" id="IPR006073">
    <property type="entry name" value="GTP-bd"/>
</dbReference>
<evidence type="ECO:0000256" key="1">
    <source>
        <dbReference type="ARBA" id="ARBA00011043"/>
    </source>
</evidence>
<evidence type="ECO:0000256" key="6">
    <source>
        <dbReference type="ARBA" id="ARBA00022801"/>
    </source>
</evidence>
<comment type="caution">
    <text evidence="10">Lacks conserved residue(s) required for the propagation of feature annotation.</text>
</comment>
<feature type="binding site" evidence="10">
    <location>
        <position position="233"/>
    </location>
    <ligand>
        <name>K(+)</name>
        <dbReference type="ChEBI" id="CHEBI:29103"/>
    </ligand>
</feature>
<dbReference type="GO" id="GO:0042802">
    <property type="term" value="F:identical protein binding"/>
    <property type="evidence" value="ECO:0007669"/>
    <property type="project" value="UniProtKB-ARBA"/>
</dbReference>
<dbReference type="InterPro" id="IPR004520">
    <property type="entry name" value="GTPase_MnmE"/>
</dbReference>
<keyword evidence="3 10" id="KW-0819">tRNA processing</keyword>
<dbReference type="EC" id="3.6.-.-" evidence="10"/>
<dbReference type="SUPFAM" id="SSF52540">
    <property type="entry name" value="P-loop containing nucleoside triphosphate hydrolases"/>
    <property type="match status" value="1"/>
</dbReference>
<reference evidence="13 14" key="1">
    <citation type="submission" date="2018-06" db="EMBL/GenBank/DDBJ databases">
        <title>Extensive metabolic versatility and redundancy in microbially diverse, dynamic hydrothermal sediments.</title>
        <authorList>
            <person name="Dombrowski N."/>
            <person name="Teske A."/>
            <person name="Baker B.J."/>
        </authorList>
    </citation>
    <scope>NUCLEOTIDE SEQUENCE [LARGE SCALE GENOMIC DNA]</scope>
    <source>
        <strain evidence="13">B47_G16</strain>
    </source>
</reference>
<dbReference type="GO" id="GO:0030488">
    <property type="term" value="P:tRNA methylation"/>
    <property type="evidence" value="ECO:0007669"/>
    <property type="project" value="TreeGrafter"/>
</dbReference>
<feature type="binding site" evidence="10">
    <location>
        <begin position="252"/>
        <end position="258"/>
    </location>
    <ligand>
        <name>GTP</name>
        <dbReference type="ChEBI" id="CHEBI:37565"/>
    </ligand>
</feature>
<dbReference type="NCBIfam" id="TIGR00231">
    <property type="entry name" value="small_GTP"/>
    <property type="match status" value="1"/>
</dbReference>
<feature type="binding site" evidence="10">
    <location>
        <position position="254"/>
    </location>
    <ligand>
        <name>K(+)</name>
        <dbReference type="ChEBI" id="CHEBI:29103"/>
    </ligand>
</feature>
<evidence type="ECO:0000256" key="8">
    <source>
        <dbReference type="ARBA" id="ARBA00022958"/>
    </source>
</evidence>
<keyword evidence="9 10" id="KW-0342">GTP-binding</keyword>
<name>A0A497E1U3_UNCAE</name>
<dbReference type="InterPro" id="IPR018948">
    <property type="entry name" value="GTP-bd_TrmE_N"/>
</dbReference>
<dbReference type="InterPro" id="IPR027368">
    <property type="entry name" value="MnmE_dom2"/>
</dbReference>
<feature type="binding site" evidence="10">
    <location>
        <begin position="233"/>
        <end position="238"/>
    </location>
    <ligand>
        <name>GTP</name>
        <dbReference type="ChEBI" id="CHEBI:37565"/>
    </ligand>
</feature>
<evidence type="ECO:0000256" key="10">
    <source>
        <dbReference type="HAMAP-Rule" id="MF_00379"/>
    </source>
</evidence>
<comment type="similarity">
    <text evidence="1 10 11">Belongs to the TRAFAC class TrmE-Era-EngA-EngB-Septin-like GTPase superfamily. TrmE GTPase family.</text>
</comment>
<evidence type="ECO:0000256" key="2">
    <source>
        <dbReference type="ARBA" id="ARBA00022490"/>
    </source>
</evidence>
<keyword evidence="2 10" id="KW-0963">Cytoplasm</keyword>
<comment type="cofactor">
    <cofactor evidence="10">
        <name>K(+)</name>
        <dbReference type="ChEBI" id="CHEBI:29103"/>
    </cofactor>
    <text evidence="10">Binds 1 potassium ion per subunit.</text>
</comment>
<evidence type="ECO:0000313" key="14">
    <source>
        <dbReference type="Proteomes" id="UP000279422"/>
    </source>
</evidence>
<evidence type="ECO:0000256" key="9">
    <source>
        <dbReference type="ARBA" id="ARBA00023134"/>
    </source>
</evidence>
<evidence type="ECO:0000313" key="13">
    <source>
        <dbReference type="EMBL" id="RLE07478.1"/>
    </source>
</evidence>
<evidence type="ECO:0000256" key="7">
    <source>
        <dbReference type="ARBA" id="ARBA00022842"/>
    </source>
</evidence>
<dbReference type="EMBL" id="QMPZ01000165">
    <property type="protein sequence ID" value="RLE07478.1"/>
    <property type="molecule type" value="Genomic_DNA"/>
</dbReference>
<dbReference type="Gene3D" id="3.40.50.300">
    <property type="entry name" value="P-loop containing nucleotide triphosphate hydrolases"/>
    <property type="match status" value="1"/>
</dbReference>
<dbReference type="Gene3D" id="1.20.120.430">
    <property type="entry name" value="tRNA modification GTPase MnmE domain 2"/>
    <property type="match status" value="1"/>
</dbReference>
<keyword evidence="7 10" id="KW-0460">Magnesium</keyword>
<dbReference type="Pfam" id="PF12631">
    <property type="entry name" value="MnmE_helical"/>
    <property type="match status" value="1"/>
</dbReference>
<feature type="binding site" evidence="10">
    <location>
        <position position="252"/>
    </location>
    <ligand>
        <name>K(+)</name>
        <dbReference type="ChEBI" id="CHEBI:29103"/>
    </ligand>
</feature>
<evidence type="ECO:0000256" key="3">
    <source>
        <dbReference type="ARBA" id="ARBA00022694"/>
    </source>
</evidence>
<dbReference type="GO" id="GO:0005525">
    <property type="term" value="F:GTP binding"/>
    <property type="evidence" value="ECO:0007669"/>
    <property type="project" value="UniProtKB-UniRule"/>
</dbReference>
<dbReference type="CDD" id="cd14858">
    <property type="entry name" value="TrmE_N"/>
    <property type="match status" value="1"/>
</dbReference>
<dbReference type="InterPro" id="IPR027417">
    <property type="entry name" value="P-loop_NTPase"/>
</dbReference>
<comment type="caution">
    <text evidence="13">The sequence shown here is derived from an EMBL/GenBank/DDBJ whole genome shotgun (WGS) entry which is preliminary data.</text>
</comment>
<comment type="subcellular location">
    <subcellularLocation>
        <location evidence="10">Cytoplasm</location>
    </subcellularLocation>
</comment>
<dbReference type="PANTHER" id="PTHR42714:SF2">
    <property type="entry name" value="TRNA MODIFICATION GTPASE GTPBP3, MITOCHONDRIAL"/>
    <property type="match status" value="1"/>
</dbReference>
<comment type="subunit">
    <text evidence="10">Homodimer. Heterotetramer of two MnmE and two MnmG subunits.</text>
</comment>
<dbReference type="InterPro" id="IPR025867">
    <property type="entry name" value="MnmE_helical"/>
</dbReference>
<dbReference type="InterPro" id="IPR005225">
    <property type="entry name" value="Small_GTP-bd"/>
</dbReference>
<keyword evidence="6 10" id="KW-0378">Hydrolase</keyword>
<feature type="binding site" evidence="10">
    <location>
        <position position="127"/>
    </location>
    <ligand>
        <name>(6S)-5-formyl-5,6,7,8-tetrahydrofolate</name>
        <dbReference type="ChEBI" id="CHEBI:57457"/>
    </ligand>
</feature>
<feature type="binding site" evidence="10">
    <location>
        <position position="88"/>
    </location>
    <ligand>
        <name>(6S)-5-formyl-5,6,7,8-tetrahydrofolate</name>
        <dbReference type="ChEBI" id="CHEBI:57457"/>
    </ligand>
</feature>
<dbReference type="Gene3D" id="3.30.1360.120">
    <property type="entry name" value="Probable tRNA modification gtpase trme, domain 1"/>
    <property type="match status" value="1"/>
</dbReference>
<dbReference type="FunFam" id="3.30.1360.120:FF:000003">
    <property type="entry name" value="tRNA modification GTPase MnmE"/>
    <property type="match status" value="1"/>
</dbReference>
<evidence type="ECO:0000256" key="11">
    <source>
        <dbReference type="RuleBase" id="RU003313"/>
    </source>
</evidence>
<dbReference type="PRINTS" id="PR00449">
    <property type="entry name" value="RASTRNSFRMNG"/>
</dbReference>
<dbReference type="PROSITE" id="PS51709">
    <property type="entry name" value="G_TRME"/>
    <property type="match status" value="1"/>
</dbReference>
<dbReference type="GO" id="GO:0005829">
    <property type="term" value="C:cytosol"/>
    <property type="evidence" value="ECO:0007669"/>
    <property type="project" value="TreeGrafter"/>
</dbReference>
<dbReference type="HAMAP" id="MF_00379">
    <property type="entry name" value="GTPase_MnmE"/>
    <property type="match status" value="1"/>
</dbReference>
<dbReference type="Proteomes" id="UP000279422">
    <property type="component" value="Unassembled WGS sequence"/>
</dbReference>